<evidence type="ECO:0000256" key="6">
    <source>
        <dbReference type="ARBA" id="ARBA00050112"/>
    </source>
</evidence>
<dbReference type="EMBL" id="JACHIF010000001">
    <property type="protein sequence ID" value="MBB5036418.1"/>
    <property type="molecule type" value="Genomic_DNA"/>
</dbReference>
<dbReference type="GO" id="GO:0008479">
    <property type="term" value="F:tRNA-guanosine(34) queuine transglycosylase activity"/>
    <property type="evidence" value="ECO:0007669"/>
    <property type="project" value="UniProtKB-UniRule"/>
</dbReference>
<dbReference type="SUPFAM" id="SSF51713">
    <property type="entry name" value="tRNA-guanine transglycosylase"/>
    <property type="match status" value="1"/>
</dbReference>
<dbReference type="Gene3D" id="3.20.20.105">
    <property type="entry name" value="Queuine tRNA-ribosyltransferase-like"/>
    <property type="match status" value="1"/>
</dbReference>
<evidence type="ECO:0000256" key="1">
    <source>
        <dbReference type="ARBA" id="ARBA00004691"/>
    </source>
</evidence>
<keyword evidence="10" id="KW-1185">Reference proteome</keyword>
<comment type="caution">
    <text evidence="9">The sequence shown here is derived from an EMBL/GenBank/DDBJ whole genome shotgun (WGS) entry which is preliminary data.</text>
</comment>
<proteinExistence type="inferred from homology"/>
<feature type="binding site" evidence="7">
    <location>
        <begin position="102"/>
        <end position="106"/>
    </location>
    <ligand>
        <name>substrate</name>
    </ligand>
</feature>
<dbReference type="UniPathway" id="UPA00392"/>
<evidence type="ECO:0000256" key="3">
    <source>
        <dbReference type="ARBA" id="ARBA00022679"/>
    </source>
</evidence>
<dbReference type="Proteomes" id="UP000534294">
    <property type="component" value="Unassembled WGS sequence"/>
</dbReference>
<dbReference type="EC" id="2.4.2.29" evidence="7"/>
<dbReference type="NCBIfam" id="TIGR00430">
    <property type="entry name" value="Q_tRNA_tgt"/>
    <property type="match status" value="1"/>
</dbReference>
<feature type="domain" description="tRNA-guanine(15) transglycosylase-like" evidence="8">
    <location>
        <begin position="24"/>
        <end position="383"/>
    </location>
</feature>
<feature type="binding site" evidence="7">
    <location>
        <position position="205"/>
    </location>
    <ligand>
        <name>substrate</name>
    </ligand>
</feature>
<accession>A0A7W7YHR7</accession>
<feature type="binding site" evidence="7">
    <location>
        <position position="156"/>
    </location>
    <ligand>
        <name>substrate</name>
    </ligand>
</feature>
<dbReference type="Pfam" id="PF01702">
    <property type="entry name" value="TGT"/>
    <property type="match status" value="1"/>
</dbReference>
<keyword evidence="2 7" id="KW-0328">Glycosyltransferase</keyword>
<dbReference type="InterPro" id="IPR050076">
    <property type="entry name" value="ArchSynthase1/Queuine_TRR"/>
</dbReference>
<keyword evidence="5 7" id="KW-0671">Queuosine biosynthesis</keyword>
<evidence type="ECO:0000259" key="8">
    <source>
        <dbReference type="Pfam" id="PF01702"/>
    </source>
</evidence>
<dbReference type="FunFam" id="3.20.20.105:FF:000001">
    <property type="entry name" value="Queuine tRNA-ribosyltransferase"/>
    <property type="match status" value="1"/>
</dbReference>
<protein>
    <recommendedName>
        <fullName evidence="7">Queuine tRNA-ribosyltransferase</fullName>
        <ecNumber evidence="7">2.4.2.29</ecNumber>
    </recommendedName>
    <alternativeName>
        <fullName evidence="7">Guanine insertion enzyme</fullName>
    </alternativeName>
    <alternativeName>
        <fullName evidence="7">tRNA-guanine transglycosylase</fullName>
    </alternativeName>
</protein>
<dbReference type="GO" id="GO:0008616">
    <property type="term" value="P:tRNA queuosine(34) biosynthetic process"/>
    <property type="evidence" value="ECO:0007669"/>
    <property type="project" value="UniProtKB-UniRule"/>
</dbReference>
<feature type="binding site" evidence="7">
    <location>
        <position position="232"/>
    </location>
    <ligand>
        <name>substrate</name>
    </ligand>
</feature>
<dbReference type="PANTHER" id="PTHR46499:SF1">
    <property type="entry name" value="QUEUINE TRNA-RIBOSYLTRANSFERASE"/>
    <property type="match status" value="1"/>
</dbReference>
<dbReference type="NCBIfam" id="TIGR00449">
    <property type="entry name" value="tgt_general"/>
    <property type="match status" value="1"/>
</dbReference>
<organism evidence="9 10">
    <name type="scientific">Prosthecobacter dejongeii</name>
    <dbReference type="NCBI Taxonomy" id="48465"/>
    <lineage>
        <taxon>Bacteria</taxon>
        <taxon>Pseudomonadati</taxon>
        <taxon>Verrucomicrobiota</taxon>
        <taxon>Verrucomicrobiia</taxon>
        <taxon>Verrucomicrobiales</taxon>
        <taxon>Verrucomicrobiaceae</taxon>
        <taxon>Prosthecobacter</taxon>
    </lineage>
</organism>
<comment type="function">
    <text evidence="7">Catalyzes the base-exchange of a guanine (G) residue with the queuine precursor 7-aminomethyl-7-deazaguanine (PreQ1) at position 34 (anticodon wobble position) in tRNAs with GU(N) anticodons (tRNA-Asp, -Asn, -His and -Tyr). Catalysis occurs through a double-displacement mechanism. The nucleophile active site attacks the C1' of nucleotide 34 to detach the guanine base from the RNA, forming a covalent enzyme-RNA intermediate. The proton acceptor active site deprotonates the incoming PreQ1, allowing a nucleophilic attack on the C1' of the ribose to form the product. After dissociation, two additional enzymatic reactions on the tRNA convert PreQ1 to queuine (Q), resulting in the hypermodified nucleoside queuosine (7-(((4,5-cis-dihydroxy-2-cyclopenten-1-yl)amino)methyl)-7-deazaguanosine).</text>
</comment>
<dbReference type="InterPro" id="IPR036511">
    <property type="entry name" value="TGT-like_sf"/>
</dbReference>
<comment type="pathway">
    <text evidence="1 7">tRNA modification; tRNA-queuosine biosynthesis.</text>
</comment>
<comment type="similarity">
    <text evidence="7">Belongs to the queuine tRNA-ribosyltransferase family.</text>
</comment>
<evidence type="ECO:0000256" key="2">
    <source>
        <dbReference type="ARBA" id="ARBA00022676"/>
    </source>
</evidence>
<feature type="active site" description="Proton acceptor" evidence="7">
    <location>
        <position position="102"/>
    </location>
</feature>
<evidence type="ECO:0000256" key="5">
    <source>
        <dbReference type="ARBA" id="ARBA00022785"/>
    </source>
</evidence>
<dbReference type="InterPro" id="IPR002616">
    <property type="entry name" value="tRNA_ribo_trans-like"/>
</dbReference>
<comment type="catalytic activity">
    <reaction evidence="6 7">
        <text>7-aminomethyl-7-carbaguanine + guanosine(34) in tRNA = 7-aminomethyl-7-carbaguanosine(34) in tRNA + guanine</text>
        <dbReference type="Rhea" id="RHEA:24104"/>
        <dbReference type="Rhea" id="RHEA-COMP:10341"/>
        <dbReference type="Rhea" id="RHEA-COMP:10342"/>
        <dbReference type="ChEBI" id="CHEBI:16235"/>
        <dbReference type="ChEBI" id="CHEBI:58703"/>
        <dbReference type="ChEBI" id="CHEBI:74269"/>
        <dbReference type="ChEBI" id="CHEBI:82833"/>
        <dbReference type="EC" id="2.4.2.29"/>
    </reaction>
</comment>
<evidence type="ECO:0000256" key="7">
    <source>
        <dbReference type="HAMAP-Rule" id="MF_00168"/>
    </source>
</evidence>
<evidence type="ECO:0000313" key="10">
    <source>
        <dbReference type="Proteomes" id="UP000534294"/>
    </source>
</evidence>
<dbReference type="AlphaFoldDB" id="A0A7W7YHR7"/>
<evidence type="ECO:0000256" key="4">
    <source>
        <dbReference type="ARBA" id="ARBA00022694"/>
    </source>
</evidence>
<comment type="caution">
    <text evidence="7">Lacks conserved residue(s) required for the propagation of feature annotation.</text>
</comment>
<keyword evidence="3 7" id="KW-0808">Transferase</keyword>
<keyword evidence="4 7" id="KW-0819">tRNA processing</keyword>
<dbReference type="InterPro" id="IPR004803">
    <property type="entry name" value="TGT"/>
</dbReference>
<dbReference type="HAMAP" id="MF_00168">
    <property type="entry name" value="Q_tRNA_Tgt"/>
    <property type="match status" value="1"/>
</dbReference>
<dbReference type="GO" id="GO:0005829">
    <property type="term" value="C:cytosol"/>
    <property type="evidence" value="ECO:0007669"/>
    <property type="project" value="TreeGrafter"/>
</dbReference>
<evidence type="ECO:0000313" key="9">
    <source>
        <dbReference type="EMBL" id="MBB5036418.1"/>
    </source>
</evidence>
<gene>
    <name evidence="7" type="primary">tgt</name>
    <name evidence="9" type="ORF">HNQ64_000652</name>
</gene>
<feature type="active site" description="Nucleophile" evidence="7">
    <location>
        <position position="282"/>
    </location>
</feature>
<comment type="subunit">
    <text evidence="7">Homodimer. Within each dimer, one monomer is responsible for RNA recognition and catalysis, while the other monomer binds to the replacement base PreQ1.</text>
</comment>
<feature type="region of interest" description="RNA binding; important for wobble base 34 recognition" evidence="7">
    <location>
        <begin position="287"/>
        <end position="291"/>
    </location>
</feature>
<reference evidence="9 10" key="1">
    <citation type="submission" date="2020-08" db="EMBL/GenBank/DDBJ databases">
        <title>Genomic Encyclopedia of Type Strains, Phase IV (KMG-IV): sequencing the most valuable type-strain genomes for metagenomic binning, comparative biology and taxonomic classification.</title>
        <authorList>
            <person name="Goeker M."/>
        </authorList>
    </citation>
    <scope>NUCLEOTIDE SEQUENCE [LARGE SCALE GENOMIC DNA]</scope>
    <source>
        <strain evidence="9 10">DSM 12251</strain>
    </source>
</reference>
<dbReference type="PANTHER" id="PTHR46499">
    <property type="entry name" value="QUEUINE TRNA-RIBOSYLTRANSFERASE"/>
    <property type="match status" value="1"/>
</dbReference>
<name>A0A7W7YHR7_9BACT</name>
<sequence length="391" mass="43787">MSATLRALLPTRMFELLATDPNSSARRGRLTTPHGVIETPIFMPVGTQATVKAVHPEELRSLNAQIILGNTYHLWVRPGTEIIGAAGGLHKFMNWDRPILTDSGGFQVFSLAKLRKLKEEGCYFNNHVDGSPMFLGPEVAMEIQATLGSDIAMLFDECTPWPCKPEDARSSMELTLRWARRCRDWIDQHQPQTGGGAQLHFGIVQGSTFQDLRERCAREMVAMGFSGYAIGGLSVGEPEEDMMRIAEWTCPLLPQNQARYAMGLGTPPQMVELIARGIDMFDCVLPTRLARNGTAFTHEGTLNLRNNKFAKDFRPLAEDTHPLCQGFSRAYIRHLINTQEVLGLRLISLHNLHFYLSLAARARSAIEQGCFADFREEVIARYQTRPETTDP</sequence>